<organism evidence="2">
    <name type="scientific">Kosmotoga arenicorallina</name>
    <dbReference type="NCBI Taxonomy" id="688066"/>
    <lineage>
        <taxon>Bacteria</taxon>
        <taxon>Thermotogati</taxon>
        <taxon>Thermotogota</taxon>
        <taxon>Thermotogae</taxon>
        <taxon>Kosmotogales</taxon>
        <taxon>Kosmotogaceae</taxon>
        <taxon>Kosmotoga</taxon>
    </lineage>
</organism>
<feature type="domain" description="Polysaccharide pyruvyl transferase" evidence="1">
    <location>
        <begin position="16"/>
        <end position="281"/>
    </location>
</feature>
<name>A0A7C5I309_9BACT</name>
<gene>
    <name evidence="2" type="ORF">ENL26_00475</name>
</gene>
<dbReference type="PANTHER" id="PTHR36836:SF1">
    <property type="entry name" value="COLANIC ACID BIOSYNTHESIS PROTEIN WCAK"/>
    <property type="match status" value="1"/>
</dbReference>
<accession>A0A7C5I309</accession>
<dbReference type="GO" id="GO:0016740">
    <property type="term" value="F:transferase activity"/>
    <property type="evidence" value="ECO:0007669"/>
    <property type="project" value="UniProtKB-KW"/>
</dbReference>
<dbReference type="InterPro" id="IPR007345">
    <property type="entry name" value="Polysacch_pyruvyl_Trfase"/>
</dbReference>
<comment type="caution">
    <text evidence="2">The sequence shown here is derived from an EMBL/GenBank/DDBJ whole genome shotgun (WGS) entry which is preliminary data.</text>
</comment>
<evidence type="ECO:0000313" key="2">
    <source>
        <dbReference type="EMBL" id="HHF08234.1"/>
    </source>
</evidence>
<proteinExistence type="predicted"/>
<dbReference type="EMBL" id="DRTH01000021">
    <property type="protein sequence ID" value="HHF08234.1"/>
    <property type="molecule type" value="Genomic_DNA"/>
</dbReference>
<reference evidence="2" key="1">
    <citation type="journal article" date="2020" name="mSystems">
        <title>Genome- and Community-Level Interaction Insights into Carbon Utilization and Element Cycling Functions of Hydrothermarchaeota in Hydrothermal Sediment.</title>
        <authorList>
            <person name="Zhou Z."/>
            <person name="Liu Y."/>
            <person name="Xu W."/>
            <person name="Pan J."/>
            <person name="Luo Z.H."/>
            <person name="Li M."/>
        </authorList>
    </citation>
    <scope>NUCLEOTIDE SEQUENCE [LARGE SCALE GENOMIC DNA]</scope>
    <source>
        <strain evidence="2">HyVt-80</strain>
    </source>
</reference>
<keyword evidence="2" id="KW-0808">Transferase</keyword>
<evidence type="ECO:0000259" key="1">
    <source>
        <dbReference type="Pfam" id="PF04230"/>
    </source>
</evidence>
<dbReference type="Pfam" id="PF04230">
    <property type="entry name" value="PS_pyruv_trans"/>
    <property type="match status" value="1"/>
</dbReference>
<protein>
    <submittedName>
        <fullName evidence="2">Polysaccharide pyruvyl transferase</fullName>
    </submittedName>
</protein>
<dbReference type="Proteomes" id="UP000886129">
    <property type="component" value="Unassembled WGS sequence"/>
</dbReference>
<dbReference type="AlphaFoldDB" id="A0A7C5I309"/>
<dbReference type="PANTHER" id="PTHR36836">
    <property type="entry name" value="COLANIC ACID BIOSYNTHESIS PROTEIN WCAK"/>
    <property type="match status" value="1"/>
</dbReference>
<sequence length="350" mass="39627">MNSYKIVLVGYYGYRNFGDDLLLLSTLKILNETGFEGEAFIPSPKGLDSVISEMPVSFKISQIPRYNPISLERAIQRSAITVFGGGNLFQDETSTRSFLYYYFIAKKTLSYGKKLLLLSQGFGPLKKGSNLKKLSKILSSTNTFAVLRDSVSFRFACNHSINAFGGTDYGPYCLRLSKNDAAEDKGLVILIPKHLNYATEILNTLKAKGFSKLCIIPFQNHREGTLLKRLNQIASSIGFLLTPPPRSNYEIADFFQRSSLIVSERLHGAILAMWLAKPFIWKQNKKMMDFFSSFEHTPPYFSTEAESINRAIDRSKSFDYNSLSSAYIQKLEKTIHLSKEVLEKIFEKRG</sequence>